<accession>A0A2J0LK77</accession>
<dbReference type="InterPro" id="IPR012348">
    <property type="entry name" value="RNR-like"/>
</dbReference>
<evidence type="ECO:0000313" key="2">
    <source>
        <dbReference type="EMBL" id="PIW66003.1"/>
    </source>
</evidence>
<name>A0A2J0LK77_9BACT</name>
<feature type="domain" description="TRASH" evidence="1">
    <location>
        <begin position="54"/>
        <end position="91"/>
    </location>
</feature>
<dbReference type="SMART" id="SM00746">
    <property type="entry name" value="TRASH"/>
    <property type="match status" value="1"/>
</dbReference>
<dbReference type="InterPro" id="IPR011017">
    <property type="entry name" value="TRASH_dom"/>
</dbReference>
<organism evidence="2 3">
    <name type="scientific">Candidatus Taenaricola geysiri</name>
    <dbReference type="NCBI Taxonomy" id="1974752"/>
    <lineage>
        <taxon>Bacteria</taxon>
        <taxon>Pseudomonadati</taxon>
        <taxon>Candidatus Omnitrophota</taxon>
        <taxon>Candidatus Taenaricola</taxon>
    </lineage>
</organism>
<evidence type="ECO:0000259" key="1">
    <source>
        <dbReference type="SMART" id="SM00746"/>
    </source>
</evidence>
<reference evidence="2 3" key="1">
    <citation type="submission" date="2017-09" db="EMBL/GenBank/DDBJ databases">
        <title>Depth-based differentiation of microbial function through sediment-hosted aquifers and enrichment of novel symbionts in the deep terrestrial subsurface.</title>
        <authorList>
            <person name="Probst A.J."/>
            <person name="Ladd B."/>
            <person name="Jarett J.K."/>
            <person name="Geller-Mcgrath D.E."/>
            <person name="Sieber C.M."/>
            <person name="Emerson J.B."/>
            <person name="Anantharaman K."/>
            <person name="Thomas B.C."/>
            <person name="Malmstrom R."/>
            <person name="Stieglmeier M."/>
            <person name="Klingl A."/>
            <person name="Woyke T."/>
            <person name="Ryan C.M."/>
            <person name="Banfield J.F."/>
        </authorList>
    </citation>
    <scope>NUCLEOTIDE SEQUENCE [LARGE SCALE GENOMIC DNA]</scope>
    <source>
        <strain evidence="2">CG12_big_fil_rev_8_21_14_0_65_43_15</strain>
    </source>
</reference>
<dbReference type="Proteomes" id="UP000231267">
    <property type="component" value="Unassembled WGS sequence"/>
</dbReference>
<proteinExistence type="predicted"/>
<dbReference type="InterPro" id="IPR007029">
    <property type="entry name" value="YHS_dom"/>
</dbReference>
<evidence type="ECO:0000313" key="3">
    <source>
        <dbReference type="Proteomes" id="UP000231267"/>
    </source>
</evidence>
<dbReference type="EMBL" id="PFGP01000125">
    <property type="protein sequence ID" value="PIW66003.1"/>
    <property type="molecule type" value="Genomic_DNA"/>
</dbReference>
<dbReference type="Gene3D" id="1.10.620.20">
    <property type="entry name" value="Ribonucleotide Reductase, subunit A"/>
    <property type="match status" value="1"/>
</dbReference>
<dbReference type="GO" id="GO:0016491">
    <property type="term" value="F:oxidoreductase activity"/>
    <property type="evidence" value="ECO:0007669"/>
    <property type="project" value="InterPro"/>
</dbReference>
<protein>
    <recommendedName>
        <fullName evidence="1">TRASH domain-containing protein</fullName>
    </recommendedName>
</protein>
<dbReference type="Pfam" id="PF04945">
    <property type="entry name" value="YHS"/>
    <property type="match status" value="1"/>
</dbReference>
<gene>
    <name evidence="2" type="ORF">COW11_05600</name>
</gene>
<sequence length="104" mass="11072">MKRIMTVVALTALVMFVFSGISYVVCGTCYAGEKTNVNGGQVDAAALVPINRTCPVMGGEISKDTEYYAVVNGEKIGFCCAGCVEAFNKDPKKYTDKVKAELAS</sequence>
<comment type="caution">
    <text evidence="2">The sequence shown here is derived from an EMBL/GenBank/DDBJ whole genome shotgun (WGS) entry which is preliminary data.</text>
</comment>
<dbReference type="AlphaFoldDB" id="A0A2J0LK77"/>